<feature type="region of interest" description="Disordered" evidence="3">
    <location>
        <begin position="1570"/>
        <end position="1652"/>
    </location>
</feature>
<dbReference type="InterPro" id="IPR003599">
    <property type="entry name" value="Ig_sub"/>
</dbReference>
<feature type="compositionally biased region" description="Low complexity" evidence="3">
    <location>
        <begin position="1573"/>
        <end position="1597"/>
    </location>
</feature>
<dbReference type="PROSITE" id="PS50853">
    <property type="entry name" value="FN3"/>
    <property type="match status" value="1"/>
</dbReference>
<feature type="region of interest" description="Disordered" evidence="3">
    <location>
        <begin position="1106"/>
        <end position="1172"/>
    </location>
</feature>
<dbReference type="SUPFAM" id="SSF49265">
    <property type="entry name" value="Fibronectin type III"/>
    <property type="match status" value="1"/>
</dbReference>
<evidence type="ECO:0000256" key="3">
    <source>
        <dbReference type="SAM" id="MobiDB-lite"/>
    </source>
</evidence>
<dbReference type="InterPro" id="IPR013783">
    <property type="entry name" value="Ig-like_fold"/>
</dbReference>
<feature type="domain" description="Fibronectin type-III" evidence="5">
    <location>
        <begin position="759"/>
        <end position="858"/>
    </location>
</feature>
<dbReference type="InterPro" id="IPR013151">
    <property type="entry name" value="Immunoglobulin_dom"/>
</dbReference>
<dbReference type="SMART" id="SM00408">
    <property type="entry name" value="IGc2"/>
    <property type="match status" value="3"/>
</dbReference>
<dbReference type="Pfam" id="PF00041">
    <property type="entry name" value="fn3"/>
    <property type="match status" value="1"/>
</dbReference>
<feature type="domain" description="Ig-like" evidence="4">
    <location>
        <begin position="431"/>
        <end position="521"/>
    </location>
</feature>
<dbReference type="InterPro" id="IPR036179">
    <property type="entry name" value="Ig-like_dom_sf"/>
</dbReference>
<feature type="compositionally biased region" description="Low complexity" evidence="3">
    <location>
        <begin position="585"/>
        <end position="597"/>
    </location>
</feature>
<feature type="domain" description="Ig-like" evidence="4">
    <location>
        <begin position="224"/>
        <end position="301"/>
    </location>
</feature>
<dbReference type="SUPFAM" id="SSF48726">
    <property type="entry name" value="Immunoglobulin"/>
    <property type="match status" value="4"/>
</dbReference>
<dbReference type="Gene3D" id="2.60.40.10">
    <property type="entry name" value="Immunoglobulins"/>
    <property type="match status" value="6"/>
</dbReference>
<feature type="compositionally biased region" description="Low complexity" evidence="3">
    <location>
        <begin position="1131"/>
        <end position="1155"/>
    </location>
</feature>
<dbReference type="PANTHER" id="PTHR44170">
    <property type="entry name" value="PROTEIN SIDEKICK"/>
    <property type="match status" value="1"/>
</dbReference>
<evidence type="ECO:0000256" key="1">
    <source>
        <dbReference type="ARBA" id="ARBA00022737"/>
    </source>
</evidence>
<proteinExistence type="predicted"/>
<feature type="compositionally biased region" description="Low complexity" evidence="3">
    <location>
        <begin position="1451"/>
        <end position="1464"/>
    </location>
</feature>
<keyword evidence="2" id="KW-1015">Disulfide bond</keyword>
<dbReference type="SMART" id="SM00409">
    <property type="entry name" value="IG"/>
    <property type="match status" value="4"/>
</dbReference>
<feature type="region of interest" description="Disordered" evidence="3">
    <location>
        <begin position="525"/>
        <end position="611"/>
    </location>
</feature>
<dbReference type="Pfam" id="PF00047">
    <property type="entry name" value="ig"/>
    <property type="match status" value="1"/>
</dbReference>
<dbReference type="InterPro" id="IPR003961">
    <property type="entry name" value="FN3_dom"/>
</dbReference>
<sequence length="1652" mass="180217">LPRLILHADQYYLIRRREVDLSCQIEPGWRDTTMAYVEWMKDGVLIDEIDNANIREELLADGPTLRILNGRHHAEGDYQCSAVVRGVRISNGQHIDTRLVSAPVKFRRARITKFDKLDAETVTVYQGQIARLPCSGMPDVIPGPPEIWFEREGVDKPLGLHGDQRYLATVSGMQMPLAKVSDSGNYYCVVRNTFTNQTRKSPHPVYLEVLPKSQTMLEPVLVYPQTLTSPSSPIIFDVVKGQTVLLECIISSAKIVWTKLHSLNSGISLTNDQARFRQIWGNLRIRQVNEADNGVYVCESSPVFSRGDVDGYPKVFYKLQVHSPTDVQLMLGQFDADKSWQLSCLALNLHYEIPMVYMNGLALIDAMDQLGVPPHTNFYTNPINATLTSSVALSGSVQCMSRPAMDEAEVYGNGLERGRAMNLYVDNRLHKQINLISQGPENSTRSIGDTVQLVCLVVPRTTRTLWLKDDKRVPLFGKKRVSLVGTASLQITDIQAEDEGWYTCEAADNTNHKTRSSAYLKVVAEDGVGGNGNGNGNNNSGDKNDSSNNVNDKTKKAYVDLPPDLDHISPIFDADGQELPPQPGAPLSTTTPITSSTPPSPPVAAPSNPPNRLQLSAPRAFVIGRSVRVQWHLPDIHPDARRVTSFSIQLRTQTTSELEASDAAAAAAGVSSSEWITADQQDSHVRAMTIRALIPGKRYFFLYFLVSAQRFTTVSNANFSYQFRVLAILTDRSRVLSEPSEWLRVELDSNNNNNDAVTLPSEAQVKRMLPESDHSLRLIWSHSSMASTDSPDQFIISYGKTEADQQTSFTHIQVNATANEILIENLEPSTEYKAIVTAVNRAGKSQPSQPAYARTKGLLFISLHTASSNDAHSTGLFALVSRSLRNLSSQWNLETVAVGLTAALLAIIALLAFCLICYTIRQRHTKKISKAAKGKFVDTSHRIFNEQRVQKTRFYHDPTMSISMALDDFDEYSPLKASPRAHTFCLQHRLDVDDSHLSDLTAEVGAGAAESFPFGRDTSTLMMPNLYGDGEDYCEQEACDQHPPTHTAFSPNTYSNINSTRTNAFNNTTTAFLTPPLKSTTNNQTIATTAAPQDMIMIKSMTLMSSSNSSTLRRHSGLHNSHADPASIPFNSATSHNSTTNNASSTTSTSLSNHSDFNQLTPDHTPTTVSPTPHFGNTIDEYNHTLTSNCSSNGIIAQTYTNAADSYSAHALNNASNSFILSNVTNAASPLLSRSDINTPITTRPPSQSLITESKLMNMFCTCFSMDDECLRLDGSSRSSQVSSSTNNTNTITTGDTARFLQTFKCTTPNTAALFIGGVTNNNNVGVQMPASTNQAAAIGAAATAGSIYTSSAGPSSSFGCGLTNFSGGGGGGTATTSRTSSFERAYGQNNNNNNHCNNLSRHQQANALLPNNRQIALDQADQTMLMKMMAMNHPQHYLQHEQRLNSDLDLASSSGASSSSNSNTFTHHHRQYNTENDDKTIHLTPAANTTYHYDALENSAHNHLNNANHFTTPYGDANSASSSVPMSFTGYRDQQTNTAAAATTTAAAGMSTPTGDELAYASSTFGYSDGQSQATASSVGSASSDVARSSKSSSCSRTHLTTPTPPPPDDYYSLSNRTANSTPVATLNNRKNYSTSTESQQHTKTLKMPSQ</sequence>
<dbReference type="PANTHER" id="PTHR44170:SF55">
    <property type="entry name" value="OBSCURIN ISOFORM X2"/>
    <property type="match status" value="1"/>
</dbReference>
<dbReference type="Pfam" id="PF13927">
    <property type="entry name" value="Ig_3"/>
    <property type="match status" value="1"/>
</dbReference>
<evidence type="ECO:0000259" key="5">
    <source>
        <dbReference type="PROSITE" id="PS50853"/>
    </source>
</evidence>
<feature type="domain" description="Ig-like" evidence="4">
    <location>
        <begin position="103"/>
        <end position="206"/>
    </location>
</feature>
<accession>A0A0M3K2J0</accession>
<name>A0A0M3K2J0_ANISI</name>
<dbReference type="PROSITE" id="PS50835">
    <property type="entry name" value="IG_LIKE"/>
    <property type="match status" value="4"/>
</dbReference>
<feature type="compositionally biased region" description="Pro residues" evidence="3">
    <location>
        <begin position="598"/>
        <end position="609"/>
    </location>
</feature>
<feature type="compositionally biased region" description="Low complexity" evidence="3">
    <location>
        <begin position="536"/>
        <end position="551"/>
    </location>
</feature>
<feature type="compositionally biased region" description="Polar residues" evidence="3">
    <location>
        <begin position="1156"/>
        <end position="1171"/>
    </location>
</feature>
<feature type="compositionally biased region" description="Polar residues" evidence="3">
    <location>
        <begin position="1614"/>
        <end position="1652"/>
    </location>
</feature>
<feature type="region of interest" description="Disordered" evidence="3">
    <location>
        <begin position="1451"/>
        <end position="1481"/>
    </location>
</feature>
<organism evidence="6">
    <name type="scientific">Anisakis simplex</name>
    <name type="common">Herring worm</name>
    <dbReference type="NCBI Taxonomy" id="6269"/>
    <lineage>
        <taxon>Eukaryota</taxon>
        <taxon>Metazoa</taxon>
        <taxon>Ecdysozoa</taxon>
        <taxon>Nematoda</taxon>
        <taxon>Chromadorea</taxon>
        <taxon>Rhabditida</taxon>
        <taxon>Spirurina</taxon>
        <taxon>Ascaridomorpha</taxon>
        <taxon>Ascaridoidea</taxon>
        <taxon>Anisakidae</taxon>
        <taxon>Anisakis</taxon>
        <taxon>Anisakis simplex complex</taxon>
    </lineage>
</organism>
<keyword evidence="1" id="KW-0677">Repeat</keyword>
<dbReference type="InterPro" id="IPR003598">
    <property type="entry name" value="Ig_sub2"/>
</dbReference>
<dbReference type="CDD" id="cd00063">
    <property type="entry name" value="FN3"/>
    <property type="match status" value="1"/>
</dbReference>
<dbReference type="SMART" id="SM00060">
    <property type="entry name" value="FN3"/>
    <property type="match status" value="2"/>
</dbReference>
<dbReference type="InterPro" id="IPR036116">
    <property type="entry name" value="FN3_sf"/>
</dbReference>
<dbReference type="GO" id="GO:0098609">
    <property type="term" value="P:cell-cell adhesion"/>
    <property type="evidence" value="ECO:0007669"/>
    <property type="project" value="TreeGrafter"/>
</dbReference>
<reference evidence="6" key="1">
    <citation type="submission" date="2017-02" db="UniProtKB">
        <authorList>
            <consortium name="WormBaseParasite"/>
        </authorList>
    </citation>
    <scope>IDENTIFICATION</scope>
</reference>
<evidence type="ECO:0000259" key="4">
    <source>
        <dbReference type="PROSITE" id="PS50835"/>
    </source>
</evidence>
<dbReference type="CDD" id="cd00096">
    <property type="entry name" value="Ig"/>
    <property type="match status" value="1"/>
</dbReference>
<dbReference type="WBParaSite" id="ASIM_0001513701-mRNA-1">
    <property type="protein sequence ID" value="ASIM_0001513701-mRNA-1"/>
    <property type="gene ID" value="ASIM_0001513701"/>
</dbReference>
<evidence type="ECO:0000313" key="6">
    <source>
        <dbReference type="WBParaSite" id="ASIM_0001513701-mRNA-1"/>
    </source>
</evidence>
<dbReference type="InterPro" id="IPR007110">
    <property type="entry name" value="Ig-like_dom"/>
</dbReference>
<protein>
    <submittedName>
        <fullName evidence="6">Ig-like domain-containing protein</fullName>
    </submittedName>
</protein>
<feature type="domain" description="Ig-like" evidence="4">
    <location>
        <begin position="2"/>
        <end position="90"/>
    </location>
</feature>
<evidence type="ECO:0000256" key="2">
    <source>
        <dbReference type="ARBA" id="ARBA00023157"/>
    </source>
</evidence>